<feature type="transmembrane region" description="Helical" evidence="9">
    <location>
        <begin position="84"/>
        <end position="107"/>
    </location>
</feature>
<keyword evidence="5 9" id="KW-0812">Transmembrane</keyword>
<keyword evidence="12" id="KW-1185">Reference proteome</keyword>
<keyword evidence="3" id="KW-0050">Antiport</keyword>
<reference evidence="11 12" key="1">
    <citation type="submission" date="2019-08" db="EMBL/GenBank/DDBJ databases">
        <title>In-depth cultivation of the pig gut microbiome towards novel bacterial diversity and tailored functional studies.</title>
        <authorList>
            <person name="Wylensek D."/>
            <person name="Hitch T.C.A."/>
            <person name="Clavel T."/>
        </authorList>
    </citation>
    <scope>NUCLEOTIDE SEQUENCE [LARGE SCALE GENOMIC DNA]</scope>
    <source>
        <strain evidence="11 12">Oil-RF-744-WCA-WT-10</strain>
    </source>
</reference>
<dbReference type="Proteomes" id="UP000483362">
    <property type="component" value="Unassembled WGS sequence"/>
</dbReference>
<dbReference type="GO" id="GO:0005886">
    <property type="term" value="C:plasma membrane"/>
    <property type="evidence" value="ECO:0007669"/>
    <property type="project" value="UniProtKB-SubCell"/>
</dbReference>
<feature type="transmembrane region" description="Helical" evidence="9">
    <location>
        <begin position="418"/>
        <end position="437"/>
    </location>
</feature>
<organism evidence="11 12">
    <name type="scientific">Sodaliphilus pleomorphus</name>
    <dbReference type="NCBI Taxonomy" id="2606626"/>
    <lineage>
        <taxon>Bacteria</taxon>
        <taxon>Pseudomonadati</taxon>
        <taxon>Bacteroidota</taxon>
        <taxon>Bacteroidia</taxon>
        <taxon>Bacteroidales</taxon>
        <taxon>Muribaculaceae</taxon>
        <taxon>Sodaliphilus</taxon>
    </lineage>
</organism>
<evidence type="ECO:0000256" key="4">
    <source>
        <dbReference type="ARBA" id="ARBA00022475"/>
    </source>
</evidence>
<comment type="subcellular location">
    <subcellularLocation>
        <location evidence="1">Cell membrane</location>
        <topology evidence="1">Multi-pass membrane protein</topology>
    </subcellularLocation>
</comment>
<dbReference type="AlphaFoldDB" id="A0A6L5XFG7"/>
<comment type="similarity">
    <text evidence="8">Belongs to the NhaC Na(+)/H(+) (TC 2.A.35) antiporter family.</text>
</comment>
<keyword evidence="7 9" id="KW-0472">Membrane</keyword>
<evidence type="ECO:0000256" key="6">
    <source>
        <dbReference type="ARBA" id="ARBA00022989"/>
    </source>
</evidence>
<keyword evidence="2" id="KW-0813">Transport</keyword>
<evidence type="ECO:0000256" key="1">
    <source>
        <dbReference type="ARBA" id="ARBA00004651"/>
    </source>
</evidence>
<feature type="domain" description="Na+/H+ antiporter NhaC-like C-terminal" evidence="10">
    <location>
        <begin position="35"/>
        <end position="225"/>
    </location>
</feature>
<dbReference type="InterPro" id="IPR018461">
    <property type="entry name" value="Na/H_Antiport_NhaC-like_C"/>
</dbReference>
<evidence type="ECO:0000313" key="12">
    <source>
        <dbReference type="Proteomes" id="UP000483362"/>
    </source>
</evidence>
<comment type="caution">
    <text evidence="11">The sequence shown here is derived from an EMBL/GenBank/DDBJ whole genome shotgun (WGS) entry which is preliminary data.</text>
</comment>
<evidence type="ECO:0000256" key="8">
    <source>
        <dbReference type="ARBA" id="ARBA00038435"/>
    </source>
</evidence>
<evidence type="ECO:0000259" key="10">
    <source>
        <dbReference type="Pfam" id="PF03553"/>
    </source>
</evidence>
<feature type="transmembrane region" description="Helical" evidence="9">
    <location>
        <begin position="46"/>
        <end position="63"/>
    </location>
</feature>
<feature type="domain" description="Na+/H+ antiporter NhaC-like C-terminal" evidence="10">
    <location>
        <begin position="234"/>
        <end position="436"/>
    </location>
</feature>
<feature type="transmembrane region" description="Helical" evidence="9">
    <location>
        <begin position="127"/>
        <end position="148"/>
    </location>
</feature>
<gene>
    <name evidence="11" type="ORF">FYJ29_10820</name>
</gene>
<feature type="transmembrane region" description="Helical" evidence="9">
    <location>
        <begin position="246"/>
        <end position="278"/>
    </location>
</feature>
<dbReference type="Pfam" id="PF03553">
    <property type="entry name" value="Na_H_antiporter"/>
    <property type="match status" value="2"/>
</dbReference>
<dbReference type="GO" id="GO:0015297">
    <property type="term" value="F:antiporter activity"/>
    <property type="evidence" value="ECO:0007669"/>
    <property type="project" value="UniProtKB-KW"/>
</dbReference>
<dbReference type="InterPro" id="IPR052180">
    <property type="entry name" value="NhaC_Na-H+_Antiporter"/>
</dbReference>
<accession>A0A6L5XFG7</accession>
<evidence type="ECO:0000313" key="11">
    <source>
        <dbReference type="EMBL" id="MSS18248.1"/>
    </source>
</evidence>
<evidence type="ECO:0000256" key="9">
    <source>
        <dbReference type="SAM" id="Phobius"/>
    </source>
</evidence>
<feature type="transmembrane region" description="Helical" evidence="9">
    <location>
        <begin position="20"/>
        <end position="40"/>
    </location>
</feature>
<feature type="transmembrane region" description="Helical" evidence="9">
    <location>
        <begin position="336"/>
        <end position="360"/>
    </location>
</feature>
<keyword evidence="6 9" id="KW-1133">Transmembrane helix</keyword>
<dbReference type="PANTHER" id="PTHR33451:SF5">
    <property type="entry name" value="NA+_H+ ANTIPORTER"/>
    <property type="match status" value="1"/>
</dbReference>
<name>A0A6L5XFG7_9BACT</name>
<keyword evidence="4" id="KW-1003">Cell membrane</keyword>
<evidence type="ECO:0000256" key="7">
    <source>
        <dbReference type="ARBA" id="ARBA00023136"/>
    </source>
</evidence>
<dbReference type="EMBL" id="VULT01000018">
    <property type="protein sequence ID" value="MSS18248.1"/>
    <property type="molecule type" value="Genomic_DNA"/>
</dbReference>
<feature type="transmembrane region" description="Helical" evidence="9">
    <location>
        <begin position="299"/>
        <end position="316"/>
    </location>
</feature>
<sequence length="443" mass="46529">MTATKQSTPQSCTMSTARGLLALSPIAVFLLLYVVVSAMIGDFYKMPLSITFIVASVWALLLMPKMKISDRIEIFSSGAANTNILYMIWIFILAGAFSALAKGVGAIDATVNLTLWALPPGYIVPGLFVVTCFISMSIGTSVGTIVALTPFAVQLAATTGGNVPYYTAVVLSGSFFGDNLSFISDTTIAATRSLKVKMSDKFKTNLLIALPAALVVLGVYVAMGIASPSHEAASTASGNWWLVLPYLVVIATAMCGVNVMIVLTLGIACCIAIATVVAQHAGLVDMCSMMGKGVQDMSDLIIVTLLAAGLLEVINYNGGIKYLIQLLTRHIGGSRAAQAVIALLVSLTNVCTANNTIAIITVGSISRHIATQFHVDPRKAASLLDTGSCIVQSLIPYGAQSLMAAGLAHVSPVAFLPYMYYSWALAAMVALSIVFNFPRKGSC</sequence>
<evidence type="ECO:0000256" key="3">
    <source>
        <dbReference type="ARBA" id="ARBA00022449"/>
    </source>
</evidence>
<evidence type="ECO:0000256" key="5">
    <source>
        <dbReference type="ARBA" id="ARBA00022692"/>
    </source>
</evidence>
<feature type="transmembrane region" description="Helical" evidence="9">
    <location>
        <begin position="206"/>
        <end position="226"/>
    </location>
</feature>
<evidence type="ECO:0000256" key="2">
    <source>
        <dbReference type="ARBA" id="ARBA00022448"/>
    </source>
</evidence>
<dbReference type="PANTHER" id="PTHR33451">
    <property type="entry name" value="MALATE-2H(+)/NA(+)-LACTATE ANTIPORTER"/>
    <property type="match status" value="1"/>
</dbReference>
<proteinExistence type="inferred from homology"/>
<protein>
    <submittedName>
        <fullName evidence="11">Na+/H+ antiporter NhaC family protein</fullName>
    </submittedName>
</protein>